<evidence type="ECO:0000313" key="2">
    <source>
        <dbReference type="Proteomes" id="UP000186922"/>
    </source>
</evidence>
<gene>
    <name evidence="1" type="primary">RvY_02225</name>
    <name evidence="1" type="synonym">RvY_02225.1</name>
    <name evidence="1" type="ORF">RvY_02225-1</name>
</gene>
<sequence length="420" mass="48874">MSLPLKRRLHLILHVSRNHFFHTRGKRKACTVLFAAMLLMLVLALNFRDFGYLTRPIWDTPPVPFSISPHFDHPSIPISELCSLHGWKPRKENSTVRVFDATIFSFEDDLLEIRLHELWDVVDRFIIVEADKTFTGKPKPVRFPGLRKNKDFSWAESKLLYKEVTLKSPNEAKNVSLAHLAWRNEARMRKQLTSLLTSNGLKAGDLVIQSDMDELPFQRTIALFRACEGYPDLMHLEMRTFMYSFEFPRMGPGDAKTSIKTKRDNDEWYYSHQRKSDHVLADAGWHCSFCFRHLEDFRTKMLGYSHFDRVTKSKFLDDTEIQERICAGKDLFDMFPVSLQVDVFRRFIYFTHLVTGSLHVQRSGVSVLETPSPKQFVYSDTDVDITKCKTICLLATRWLHSVKSGVDRCATFPAPDTKWI</sequence>
<evidence type="ECO:0008006" key="3">
    <source>
        <dbReference type="Google" id="ProtNLM"/>
    </source>
</evidence>
<dbReference type="InterPro" id="IPR006813">
    <property type="entry name" value="Glyco_trans_17"/>
</dbReference>
<reference evidence="1 2" key="1">
    <citation type="journal article" date="2016" name="Nat. Commun.">
        <title>Extremotolerant tardigrade genome and improved radiotolerance of human cultured cells by tardigrade-unique protein.</title>
        <authorList>
            <person name="Hashimoto T."/>
            <person name="Horikawa D.D."/>
            <person name="Saito Y."/>
            <person name="Kuwahara H."/>
            <person name="Kozuka-Hata H."/>
            <person name="Shin-I T."/>
            <person name="Minakuchi Y."/>
            <person name="Ohishi K."/>
            <person name="Motoyama A."/>
            <person name="Aizu T."/>
            <person name="Enomoto A."/>
            <person name="Kondo K."/>
            <person name="Tanaka S."/>
            <person name="Hara Y."/>
            <person name="Koshikawa S."/>
            <person name="Sagara H."/>
            <person name="Miura T."/>
            <person name="Yokobori S."/>
            <person name="Miyagawa K."/>
            <person name="Suzuki Y."/>
            <person name="Kubo T."/>
            <person name="Oyama M."/>
            <person name="Kohara Y."/>
            <person name="Fujiyama A."/>
            <person name="Arakawa K."/>
            <person name="Katayama T."/>
            <person name="Toyoda A."/>
            <person name="Kunieda T."/>
        </authorList>
    </citation>
    <scope>NUCLEOTIDE SEQUENCE [LARGE SCALE GENOMIC DNA]</scope>
    <source>
        <strain evidence="1 2">YOKOZUNA-1</strain>
    </source>
</reference>
<dbReference type="Pfam" id="PF04724">
    <property type="entry name" value="Glyco_transf_17"/>
    <property type="match status" value="1"/>
</dbReference>
<dbReference type="PANTHER" id="PTHR12224">
    <property type="entry name" value="BETA-1,4-MANNOSYL-GLYCOPROTEIN BETA-1,4-N-ACETYLGLUCOSAMINYL-TRANSFERASE"/>
    <property type="match status" value="1"/>
</dbReference>
<dbReference type="AlphaFoldDB" id="A0A1D1UJ09"/>
<comment type="caution">
    <text evidence="1">The sequence shown here is derived from an EMBL/GenBank/DDBJ whole genome shotgun (WGS) entry which is preliminary data.</text>
</comment>
<dbReference type="GO" id="GO:0006044">
    <property type="term" value="P:N-acetylglucosamine metabolic process"/>
    <property type="evidence" value="ECO:0007669"/>
    <property type="project" value="TreeGrafter"/>
</dbReference>
<dbReference type="EMBL" id="BDGG01000001">
    <property type="protein sequence ID" value="GAU89709.1"/>
    <property type="molecule type" value="Genomic_DNA"/>
</dbReference>
<dbReference type="STRING" id="947166.A0A1D1UJ09"/>
<keyword evidence="2" id="KW-1185">Reference proteome</keyword>
<dbReference type="GO" id="GO:0003830">
    <property type="term" value="F:beta-1,4-mannosylglycoprotein 4-beta-N-acetylglucosaminyltransferase activity"/>
    <property type="evidence" value="ECO:0007669"/>
    <property type="project" value="InterPro"/>
</dbReference>
<name>A0A1D1UJ09_RAMVA</name>
<dbReference type="PANTHER" id="PTHR12224:SF0">
    <property type="entry name" value="BETA-1,4-MANNOSYL-GLYCOPROTEIN 4-BETA-N-ACETYLGLUCOSAMINYLTRANSFERASE"/>
    <property type="match status" value="1"/>
</dbReference>
<dbReference type="GO" id="GO:0016020">
    <property type="term" value="C:membrane"/>
    <property type="evidence" value="ECO:0007669"/>
    <property type="project" value="InterPro"/>
</dbReference>
<protein>
    <recommendedName>
        <fullName evidence="3">Beta-1,4-mannosyl-glycoprotein 4-beta-N-acetylglucosaminyltransferase</fullName>
    </recommendedName>
</protein>
<proteinExistence type="predicted"/>
<organism evidence="1 2">
    <name type="scientific">Ramazzottius varieornatus</name>
    <name type="common">Water bear</name>
    <name type="synonym">Tardigrade</name>
    <dbReference type="NCBI Taxonomy" id="947166"/>
    <lineage>
        <taxon>Eukaryota</taxon>
        <taxon>Metazoa</taxon>
        <taxon>Ecdysozoa</taxon>
        <taxon>Tardigrada</taxon>
        <taxon>Eutardigrada</taxon>
        <taxon>Parachela</taxon>
        <taxon>Hypsibioidea</taxon>
        <taxon>Ramazzottiidae</taxon>
        <taxon>Ramazzottius</taxon>
    </lineage>
</organism>
<accession>A0A1D1UJ09</accession>
<evidence type="ECO:0000313" key="1">
    <source>
        <dbReference type="EMBL" id="GAU89709.1"/>
    </source>
</evidence>
<dbReference type="OrthoDB" id="6474464at2759"/>
<dbReference type="Proteomes" id="UP000186922">
    <property type="component" value="Unassembled WGS sequence"/>
</dbReference>